<organism evidence="3 4">
    <name type="scientific">Euphydryas editha</name>
    <name type="common">Edith's checkerspot</name>
    <dbReference type="NCBI Taxonomy" id="104508"/>
    <lineage>
        <taxon>Eukaryota</taxon>
        <taxon>Metazoa</taxon>
        <taxon>Ecdysozoa</taxon>
        <taxon>Arthropoda</taxon>
        <taxon>Hexapoda</taxon>
        <taxon>Insecta</taxon>
        <taxon>Pterygota</taxon>
        <taxon>Neoptera</taxon>
        <taxon>Endopterygota</taxon>
        <taxon>Lepidoptera</taxon>
        <taxon>Glossata</taxon>
        <taxon>Ditrysia</taxon>
        <taxon>Papilionoidea</taxon>
        <taxon>Nymphalidae</taxon>
        <taxon>Nymphalinae</taxon>
        <taxon>Euphydryas</taxon>
    </lineage>
</organism>
<evidence type="ECO:0000256" key="2">
    <source>
        <dbReference type="SAM" id="SignalP"/>
    </source>
</evidence>
<keyword evidence="2" id="KW-0732">Signal</keyword>
<protein>
    <submittedName>
        <fullName evidence="3">Uncharacterized protein</fullName>
    </submittedName>
</protein>
<evidence type="ECO:0000256" key="1">
    <source>
        <dbReference type="SAM" id="MobiDB-lite"/>
    </source>
</evidence>
<evidence type="ECO:0000313" key="3">
    <source>
        <dbReference type="EMBL" id="CAH2103864.1"/>
    </source>
</evidence>
<dbReference type="AlphaFoldDB" id="A0AAU9UW17"/>
<accession>A0AAU9UW17</accession>
<feature type="compositionally biased region" description="Basic residues" evidence="1">
    <location>
        <begin position="52"/>
        <end position="87"/>
    </location>
</feature>
<feature type="region of interest" description="Disordered" evidence="1">
    <location>
        <begin position="52"/>
        <end position="157"/>
    </location>
</feature>
<comment type="caution">
    <text evidence="3">The sequence shown here is derived from an EMBL/GenBank/DDBJ whole genome shotgun (WGS) entry which is preliminary data.</text>
</comment>
<feature type="compositionally biased region" description="Basic residues" evidence="1">
    <location>
        <begin position="95"/>
        <end position="132"/>
    </location>
</feature>
<sequence>MDLIQYSLILFVFFVDSDAGGHGKKHHVHVKLHIPEFIHHDRHTKVITIHHHHKPKKEHHHHHHHHHHPKPHTPHGHHYHHHHKKTSTHSVSKGHSSHHAHGGHHGHSGHHGHHGQHGHSSHGHHGHHGHEHTHHDSPSISYDPPPVNYDQPITSYEPPKYNYDSGPSYPSDYGSFIPSVPNIPSSPHLHGVVHTVKQVKVFDSLPGALPGTQSGFGNTGSHGYEVKEEENEGDDDVYTAVNSLSQTYPSTFGYVRNAAPSSETDPFSTIEQQSTIQAPSHDPFAEEEQPTSYGNIVGATGPAVAFATSIPTHGTALPSIQPSQFTGNDINGAAGFDDPDNIIIGDVSSTALLSPESEGFSDDSPTAFSREAGIQQTIKTGGVESFVY</sequence>
<gene>
    <name evidence="3" type="ORF">EEDITHA_LOCUS18322</name>
</gene>
<feature type="signal peptide" evidence="2">
    <location>
        <begin position="1"/>
        <end position="19"/>
    </location>
</feature>
<evidence type="ECO:0000313" key="4">
    <source>
        <dbReference type="Proteomes" id="UP001153954"/>
    </source>
</evidence>
<name>A0AAU9UW17_EUPED</name>
<keyword evidence="4" id="KW-1185">Reference proteome</keyword>
<dbReference type="EMBL" id="CAKOGL010000026">
    <property type="protein sequence ID" value="CAH2103864.1"/>
    <property type="molecule type" value="Genomic_DNA"/>
</dbReference>
<proteinExistence type="predicted"/>
<feature type="chain" id="PRO_5043762442" evidence="2">
    <location>
        <begin position="20"/>
        <end position="388"/>
    </location>
</feature>
<dbReference type="Proteomes" id="UP001153954">
    <property type="component" value="Unassembled WGS sequence"/>
</dbReference>
<reference evidence="3" key="1">
    <citation type="submission" date="2022-03" db="EMBL/GenBank/DDBJ databases">
        <authorList>
            <person name="Tunstrom K."/>
        </authorList>
    </citation>
    <scope>NUCLEOTIDE SEQUENCE</scope>
</reference>